<feature type="domain" description="Asl1-like glycosyl hydrolase catalytic" evidence="3">
    <location>
        <begin position="39"/>
        <end position="253"/>
    </location>
</feature>
<keyword evidence="1" id="KW-0812">Transmembrane</keyword>
<proteinExistence type="predicted"/>
<name>A0A9P5NY55_GYMJU</name>
<accession>A0A9P5NY55</accession>
<dbReference type="Pfam" id="PF11790">
    <property type="entry name" value="Glyco_hydro_cc"/>
    <property type="match status" value="1"/>
</dbReference>
<reference evidence="4" key="1">
    <citation type="submission" date="2020-11" db="EMBL/GenBank/DDBJ databases">
        <authorList>
            <consortium name="DOE Joint Genome Institute"/>
            <person name="Ahrendt S."/>
            <person name="Riley R."/>
            <person name="Andreopoulos W."/>
            <person name="LaButti K."/>
            <person name="Pangilinan J."/>
            <person name="Ruiz-duenas F.J."/>
            <person name="Barrasa J.M."/>
            <person name="Sanchez-Garcia M."/>
            <person name="Camarero S."/>
            <person name="Miyauchi S."/>
            <person name="Serrano A."/>
            <person name="Linde D."/>
            <person name="Babiker R."/>
            <person name="Drula E."/>
            <person name="Ayuso-Fernandez I."/>
            <person name="Pacheco R."/>
            <person name="Padilla G."/>
            <person name="Ferreira P."/>
            <person name="Barriuso J."/>
            <person name="Kellner H."/>
            <person name="Castanera R."/>
            <person name="Alfaro M."/>
            <person name="Ramirez L."/>
            <person name="Pisabarro A.G."/>
            <person name="Kuo A."/>
            <person name="Tritt A."/>
            <person name="Lipzen A."/>
            <person name="He G."/>
            <person name="Yan M."/>
            <person name="Ng V."/>
            <person name="Cullen D."/>
            <person name="Martin F."/>
            <person name="Rosso M.-N."/>
            <person name="Henrissat B."/>
            <person name="Hibbett D."/>
            <person name="Martinez A.T."/>
            <person name="Grigoriev I.V."/>
        </authorList>
    </citation>
    <scope>NUCLEOTIDE SEQUENCE</scope>
    <source>
        <strain evidence="4">AH 44721</strain>
    </source>
</reference>
<dbReference type="GO" id="GO:0071966">
    <property type="term" value="P:fungal-type cell wall polysaccharide metabolic process"/>
    <property type="evidence" value="ECO:0007669"/>
    <property type="project" value="TreeGrafter"/>
</dbReference>
<dbReference type="OrthoDB" id="43654at2759"/>
<feature type="chain" id="PRO_5040370330" evidence="2">
    <location>
        <begin position="21"/>
        <end position="327"/>
    </location>
</feature>
<dbReference type="InterPro" id="IPR053183">
    <property type="entry name" value="ASL1"/>
</dbReference>
<keyword evidence="4" id="KW-0378">Hydrolase</keyword>
<feature type="signal peptide" evidence="2">
    <location>
        <begin position="1"/>
        <end position="20"/>
    </location>
</feature>
<dbReference type="GO" id="GO:0016787">
    <property type="term" value="F:hydrolase activity"/>
    <property type="evidence" value="ECO:0007669"/>
    <property type="project" value="UniProtKB-KW"/>
</dbReference>
<evidence type="ECO:0000313" key="4">
    <source>
        <dbReference type="EMBL" id="KAF8913194.1"/>
    </source>
</evidence>
<dbReference type="Gene3D" id="3.20.20.80">
    <property type="entry name" value="Glycosidases"/>
    <property type="match status" value="1"/>
</dbReference>
<dbReference type="PANTHER" id="PTHR34154">
    <property type="entry name" value="ALKALI-SENSITIVE LINKAGE PROTEIN 1"/>
    <property type="match status" value="1"/>
</dbReference>
<dbReference type="InterPro" id="IPR017853">
    <property type="entry name" value="GH"/>
</dbReference>
<keyword evidence="5" id="KW-1185">Reference proteome</keyword>
<dbReference type="AlphaFoldDB" id="A0A9P5NY55"/>
<dbReference type="EMBL" id="JADNYJ010000002">
    <property type="protein sequence ID" value="KAF8913194.1"/>
    <property type="molecule type" value="Genomic_DNA"/>
</dbReference>
<dbReference type="PANTHER" id="PTHR34154:SF3">
    <property type="entry name" value="ALKALI-SENSITIVE LINKAGE PROTEIN 1"/>
    <property type="match status" value="1"/>
</dbReference>
<dbReference type="InterPro" id="IPR024655">
    <property type="entry name" value="Asl1_glyco_hydro_catalytic"/>
</dbReference>
<keyword evidence="1" id="KW-0472">Membrane</keyword>
<keyword evidence="1" id="KW-1133">Transmembrane helix</keyword>
<evidence type="ECO:0000259" key="3">
    <source>
        <dbReference type="Pfam" id="PF11790"/>
    </source>
</evidence>
<dbReference type="GO" id="GO:0009277">
    <property type="term" value="C:fungal-type cell wall"/>
    <property type="evidence" value="ECO:0007669"/>
    <property type="project" value="TreeGrafter"/>
</dbReference>
<feature type="transmembrane region" description="Helical" evidence="1">
    <location>
        <begin position="303"/>
        <end position="326"/>
    </location>
</feature>
<dbReference type="Proteomes" id="UP000724874">
    <property type="component" value="Unassembled WGS sequence"/>
</dbReference>
<evidence type="ECO:0000256" key="2">
    <source>
        <dbReference type="SAM" id="SignalP"/>
    </source>
</evidence>
<evidence type="ECO:0000256" key="1">
    <source>
        <dbReference type="SAM" id="Phobius"/>
    </source>
</evidence>
<organism evidence="4 5">
    <name type="scientific">Gymnopilus junonius</name>
    <name type="common">Spectacular rustgill mushroom</name>
    <name type="synonym">Gymnopilus spectabilis subsp. junonius</name>
    <dbReference type="NCBI Taxonomy" id="109634"/>
    <lineage>
        <taxon>Eukaryota</taxon>
        <taxon>Fungi</taxon>
        <taxon>Dikarya</taxon>
        <taxon>Basidiomycota</taxon>
        <taxon>Agaricomycotina</taxon>
        <taxon>Agaricomycetes</taxon>
        <taxon>Agaricomycetidae</taxon>
        <taxon>Agaricales</taxon>
        <taxon>Agaricineae</taxon>
        <taxon>Hymenogastraceae</taxon>
        <taxon>Gymnopilus</taxon>
    </lineage>
</organism>
<protein>
    <submittedName>
        <fullName evidence="4">Glycosyl hydrolase catalytic core-domain-containing protein</fullName>
    </submittedName>
</protein>
<keyword evidence="2" id="KW-0732">Signal</keyword>
<evidence type="ECO:0000313" key="5">
    <source>
        <dbReference type="Proteomes" id="UP000724874"/>
    </source>
</evidence>
<dbReference type="SUPFAM" id="SSF51445">
    <property type="entry name" value="(Trans)glycosidases"/>
    <property type="match status" value="1"/>
</dbReference>
<sequence>MFLRLSFLLSLSLWISLSSARTKNPKRGIGYAGDVPGDVINANQTNSVLSWDYNWASLPPDYLATANLSYIPMQWGSVGIDSFAIRKAFNEPDFVDESDIAPGDAAKLWMQWIQPLKSQGIRLGGPAVTASSTGVPWLQAFFQACTNCTIDFLPLHWYGSGVEAFYGYIWSIHGQFPQYPIWITEYAETSTNESGWTSFHLLVLDFMNQTTTYMDSLSWIERYAWFGYFRPRPNISYNMLTDDGALNTLGQLYTGAKTVHTEVVTAGPTATYSTVNGADNPTFGPASTFPVAFNSAMSARGSLFSAIPIYLFVTSVVMGFSGIFWLS</sequence>
<gene>
    <name evidence="4" type="ORF">CPB84DRAFT_1742558</name>
</gene>
<comment type="caution">
    <text evidence="4">The sequence shown here is derived from an EMBL/GenBank/DDBJ whole genome shotgun (WGS) entry which is preliminary data.</text>
</comment>